<comment type="caution">
    <text evidence="11">The sequence shown here is derived from an EMBL/GenBank/DDBJ whole genome shotgun (WGS) entry which is preliminary data.</text>
</comment>
<reference evidence="11 12" key="1">
    <citation type="journal article" date="2018" name="Sci. Rep.">
        <title>Genomic signatures of local adaptation to the degree of environmental predictability in rotifers.</title>
        <authorList>
            <person name="Franch-Gras L."/>
            <person name="Hahn C."/>
            <person name="Garcia-Roger E.M."/>
            <person name="Carmona M.J."/>
            <person name="Serra M."/>
            <person name="Gomez A."/>
        </authorList>
    </citation>
    <scope>NUCLEOTIDE SEQUENCE [LARGE SCALE GENOMIC DNA]</scope>
    <source>
        <strain evidence="11">HYR1</strain>
    </source>
</reference>
<dbReference type="PROSITE" id="PS00232">
    <property type="entry name" value="CADHERIN_1"/>
    <property type="match status" value="2"/>
</dbReference>
<organism evidence="11 12">
    <name type="scientific">Brachionus plicatilis</name>
    <name type="common">Marine rotifer</name>
    <name type="synonym">Brachionus muelleri</name>
    <dbReference type="NCBI Taxonomy" id="10195"/>
    <lineage>
        <taxon>Eukaryota</taxon>
        <taxon>Metazoa</taxon>
        <taxon>Spiralia</taxon>
        <taxon>Gnathifera</taxon>
        <taxon>Rotifera</taxon>
        <taxon>Eurotatoria</taxon>
        <taxon>Monogononta</taxon>
        <taxon>Pseudotrocha</taxon>
        <taxon>Ploima</taxon>
        <taxon>Brachionidae</taxon>
        <taxon>Brachionus</taxon>
    </lineage>
</organism>
<dbReference type="Gene3D" id="2.60.40.60">
    <property type="entry name" value="Cadherins"/>
    <property type="match status" value="3"/>
</dbReference>
<evidence type="ECO:0000256" key="6">
    <source>
        <dbReference type="ARBA" id="ARBA00023136"/>
    </source>
</evidence>
<gene>
    <name evidence="11" type="ORF">BpHYR1_003485</name>
</gene>
<dbReference type="GO" id="GO:0005509">
    <property type="term" value="F:calcium ion binding"/>
    <property type="evidence" value="ECO:0007669"/>
    <property type="project" value="UniProtKB-UniRule"/>
</dbReference>
<keyword evidence="6 9" id="KW-0472">Membrane</keyword>
<dbReference type="InterPro" id="IPR050174">
    <property type="entry name" value="Protocadherin/Cadherin-CA"/>
</dbReference>
<evidence type="ECO:0000256" key="3">
    <source>
        <dbReference type="ARBA" id="ARBA00022737"/>
    </source>
</evidence>
<dbReference type="InterPro" id="IPR002126">
    <property type="entry name" value="Cadherin-like_dom"/>
</dbReference>
<accession>A0A3M7T105</accession>
<sequence length="669" mass="76332">MLAKTSDLNQTIPVYENTKIGSLVCSILLKSKNDSVLYLNGALSHKFKLFRVESGSSYFMDSDEKPKVVINYFWLMLAQRIDREVESSIDLTLSTNVSEQISHLNIAVMDINDNAPKFSNSELSFHLVENNQENISIGKVRATDPDCGENGTINYFYDSGSFMDENNTTLSDEMFHSVFAIEPKSGTIHLKTSLDREQNKKFTFKIMARDNGRPSLESTEPIGVNIIIDDLNDNAPQFYQQESNFYIRENSEPNSFIGWFKAFDPDSGLNSQLDYFIEKVEDFDPPVYINEHGVLKSLHHLQISNHSGFSNGIFSLPKYFFDLKIVVKDRGIDKKLSQEKLIRIIVYESEIVDRESEELYLDGDEYNLEFDNETGLFDFFPTDSLGLNCEQVNLIDYFQMHKNGSLKVVKKFDNETVCFVNVRKISQSKTYVFEVVLYKGVDRKDVEKFRQQKMSTKRLLKPEHEEKSTFVFFYFLAIGSLMLALFGFVFALVYSSKLKLVKKFLSEKMQPISSLINYRHEEESDSIKNSKLTQSMDSGKQLIDLKKEIDLCNKKLKDFNWNGCASSTNSSLLIKDSPGGSSVSEEAQPKKVSYGIYQVANQIIIDYDDNTSCEVVSSKNTLNSSLKRFENIYYSENGGSVAQADADKSQKCLSSFVFGNIFIFMSGRI</sequence>
<proteinExistence type="predicted"/>
<dbReference type="GO" id="GO:0007156">
    <property type="term" value="P:homophilic cell adhesion via plasma membrane adhesion molecules"/>
    <property type="evidence" value="ECO:0007669"/>
    <property type="project" value="InterPro"/>
</dbReference>
<evidence type="ECO:0000256" key="7">
    <source>
        <dbReference type="ARBA" id="ARBA00023180"/>
    </source>
</evidence>
<evidence type="ECO:0000313" key="12">
    <source>
        <dbReference type="Proteomes" id="UP000276133"/>
    </source>
</evidence>
<keyword evidence="12" id="KW-1185">Reference proteome</keyword>
<feature type="domain" description="Cadherin" evidence="10">
    <location>
        <begin position="119"/>
        <end position="238"/>
    </location>
</feature>
<keyword evidence="7" id="KW-0325">Glycoprotein</keyword>
<dbReference type="SUPFAM" id="SSF49313">
    <property type="entry name" value="Cadherin-like"/>
    <property type="match status" value="2"/>
</dbReference>
<evidence type="ECO:0000313" key="11">
    <source>
        <dbReference type="EMBL" id="RNA41599.1"/>
    </source>
</evidence>
<keyword evidence="5 9" id="KW-1133">Transmembrane helix</keyword>
<dbReference type="PANTHER" id="PTHR24028:SF146">
    <property type="entry name" value="CADHERIN 96CB, ISOFORM D-RELATED"/>
    <property type="match status" value="1"/>
</dbReference>
<evidence type="ECO:0000256" key="2">
    <source>
        <dbReference type="ARBA" id="ARBA00022692"/>
    </source>
</evidence>
<feature type="domain" description="Cadherin" evidence="10">
    <location>
        <begin position="6"/>
        <end position="118"/>
    </location>
</feature>
<comment type="subcellular location">
    <subcellularLocation>
        <location evidence="1">Membrane</location>
        <topology evidence="1">Single-pass membrane protein</topology>
    </subcellularLocation>
</comment>
<dbReference type="CDD" id="cd11304">
    <property type="entry name" value="Cadherin_repeat"/>
    <property type="match status" value="3"/>
</dbReference>
<dbReference type="Pfam" id="PF00028">
    <property type="entry name" value="Cadherin"/>
    <property type="match status" value="1"/>
</dbReference>
<dbReference type="AlphaFoldDB" id="A0A3M7T105"/>
<keyword evidence="4 8" id="KW-0106">Calcium</keyword>
<name>A0A3M7T105_BRAPC</name>
<keyword evidence="2 9" id="KW-0812">Transmembrane</keyword>
<dbReference type="EMBL" id="REGN01000480">
    <property type="protein sequence ID" value="RNA41599.1"/>
    <property type="molecule type" value="Genomic_DNA"/>
</dbReference>
<evidence type="ECO:0000256" key="1">
    <source>
        <dbReference type="ARBA" id="ARBA00004167"/>
    </source>
</evidence>
<evidence type="ECO:0000259" key="10">
    <source>
        <dbReference type="PROSITE" id="PS50268"/>
    </source>
</evidence>
<dbReference type="PANTHER" id="PTHR24028">
    <property type="entry name" value="CADHERIN-87A"/>
    <property type="match status" value="1"/>
</dbReference>
<evidence type="ECO:0000256" key="4">
    <source>
        <dbReference type="ARBA" id="ARBA00022837"/>
    </source>
</evidence>
<feature type="transmembrane region" description="Helical" evidence="9">
    <location>
        <begin position="471"/>
        <end position="494"/>
    </location>
</feature>
<dbReference type="FunFam" id="2.60.40.60:FF:000020">
    <property type="entry name" value="Dachsous cadherin-related 1b"/>
    <property type="match status" value="1"/>
</dbReference>
<dbReference type="SMART" id="SM00112">
    <property type="entry name" value="CA"/>
    <property type="match status" value="1"/>
</dbReference>
<dbReference type="PRINTS" id="PR00205">
    <property type="entry name" value="CADHERIN"/>
</dbReference>
<evidence type="ECO:0000256" key="9">
    <source>
        <dbReference type="SAM" id="Phobius"/>
    </source>
</evidence>
<dbReference type="PROSITE" id="PS50268">
    <property type="entry name" value="CADHERIN_2"/>
    <property type="match status" value="2"/>
</dbReference>
<protein>
    <submittedName>
        <fullName evidence="11">Protocadherin</fullName>
    </submittedName>
</protein>
<keyword evidence="3" id="KW-0677">Repeat</keyword>
<evidence type="ECO:0000256" key="5">
    <source>
        <dbReference type="ARBA" id="ARBA00022989"/>
    </source>
</evidence>
<dbReference type="GO" id="GO:0005886">
    <property type="term" value="C:plasma membrane"/>
    <property type="evidence" value="ECO:0007669"/>
    <property type="project" value="InterPro"/>
</dbReference>
<dbReference type="STRING" id="10195.A0A3M7T105"/>
<dbReference type="Proteomes" id="UP000276133">
    <property type="component" value="Unassembled WGS sequence"/>
</dbReference>
<dbReference type="InterPro" id="IPR020894">
    <property type="entry name" value="Cadherin_CS"/>
</dbReference>
<dbReference type="InterPro" id="IPR015919">
    <property type="entry name" value="Cadherin-like_sf"/>
</dbReference>
<dbReference type="OrthoDB" id="6252479at2759"/>
<evidence type="ECO:0000256" key="8">
    <source>
        <dbReference type="PROSITE-ProRule" id="PRU00043"/>
    </source>
</evidence>